<dbReference type="InterPro" id="IPR014825">
    <property type="entry name" value="DNA_alkylation"/>
</dbReference>
<accession>A0A9X3J5V3</accession>
<proteinExistence type="predicted"/>
<dbReference type="Pfam" id="PF08713">
    <property type="entry name" value="DNA_alkylation"/>
    <property type="match status" value="1"/>
</dbReference>
<dbReference type="PANTHER" id="PTHR34070:SF1">
    <property type="entry name" value="DNA ALKYLATION REPAIR PROTEIN"/>
    <property type="match status" value="1"/>
</dbReference>
<dbReference type="Gene3D" id="1.25.10.90">
    <property type="match status" value="1"/>
</dbReference>
<dbReference type="AlphaFoldDB" id="A0A9X3J5V3"/>
<protein>
    <submittedName>
        <fullName evidence="1">DNA alkylation repair protein</fullName>
    </submittedName>
</protein>
<gene>
    <name evidence="1" type="ORF">OU798_10660</name>
</gene>
<comment type="caution">
    <text evidence="1">The sequence shown here is derived from an EMBL/GenBank/DDBJ whole genome shotgun (WGS) entry which is preliminary data.</text>
</comment>
<name>A0A9X3J5V3_9BACT</name>
<sequence length="231" mass="26754">MIDQTIAALKFLAEEDRKERSKIMFPTSMRVFGVRAENIKKVVNECWNEFKNRSPEELLLFSKKLVKAKILEASQVAFLLLWKNKKALRLIALEDIEELGQNMDNWVTVDTLSVMISGWAWRENQISDDDVLNWLKSENRWWRRTAVVSTVPLNLRSRGGTGDAKRTLLICEKVVSDRDDMIVKALSWALRELSKSDKSAVEQFMAKYDTQLAGRVRREVYTKLETGRKNG</sequence>
<dbReference type="CDD" id="cd06561">
    <property type="entry name" value="AlkD_like"/>
    <property type="match status" value="1"/>
</dbReference>
<dbReference type="EMBL" id="JAPOHD010000020">
    <property type="protein sequence ID" value="MCY1720808.1"/>
    <property type="molecule type" value="Genomic_DNA"/>
</dbReference>
<dbReference type="SUPFAM" id="SSF48371">
    <property type="entry name" value="ARM repeat"/>
    <property type="match status" value="1"/>
</dbReference>
<keyword evidence="2" id="KW-1185">Reference proteome</keyword>
<dbReference type="InterPro" id="IPR016024">
    <property type="entry name" value="ARM-type_fold"/>
</dbReference>
<dbReference type="PANTHER" id="PTHR34070">
    <property type="entry name" value="ARMADILLO-TYPE FOLD"/>
    <property type="match status" value="1"/>
</dbReference>
<reference evidence="1" key="1">
    <citation type="submission" date="2022-11" db="EMBL/GenBank/DDBJ databases">
        <title>Marilongibacter aestuarii gen. nov., sp. nov., isolated from tidal flat sediment.</title>
        <authorList>
            <person name="Jiayan W."/>
        </authorList>
    </citation>
    <scope>NUCLEOTIDE SEQUENCE</scope>
    <source>
        <strain evidence="1">Z1-6</strain>
    </source>
</reference>
<organism evidence="1 2">
    <name type="scientific">Draconibacterium aestuarii</name>
    <dbReference type="NCBI Taxonomy" id="2998507"/>
    <lineage>
        <taxon>Bacteria</taxon>
        <taxon>Pseudomonadati</taxon>
        <taxon>Bacteroidota</taxon>
        <taxon>Bacteroidia</taxon>
        <taxon>Marinilabiliales</taxon>
        <taxon>Prolixibacteraceae</taxon>
        <taxon>Draconibacterium</taxon>
    </lineage>
</organism>
<evidence type="ECO:0000313" key="2">
    <source>
        <dbReference type="Proteomes" id="UP001145087"/>
    </source>
</evidence>
<dbReference type="Proteomes" id="UP001145087">
    <property type="component" value="Unassembled WGS sequence"/>
</dbReference>
<dbReference type="RefSeq" id="WP_343333141.1">
    <property type="nucleotide sequence ID" value="NZ_JAPOHD010000020.1"/>
</dbReference>
<evidence type="ECO:0000313" key="1">
    <source>
        <dbReference type="EMBL" id="MCY1720808.1"/>
    </source>
</evidence>